<dbReference type="EMBL" id="JACOPL010000010">
    <property type="protein sequence ID" value="MBC5726022.1"/>
    <property type="molecule type" value="Genomic_DNA"/>
</dbReference>
<reference evidence="4" key="1">
    <citation type="submission" date="2020-08" db="EMBL/GenBank/DDBJ databases">
        <title>Genome public.</title>
        <authorList>
            <person name="Liu C."/>
            <person name="Sun Q."/>
        </authorList>
    </citation>
    <scope>NUCLEOTIDE SEQUENCE</scope>
    <source>
        <strain evidence="4">NSJ-28</strain>
    </source>
</reference>
<name>A0A923LXZ7_9FIRM</name>
<evidence type="ECO:0000313" key="4">
    <source>
        <dbReference type="EMBL" id="MBC5726022.1"/>
    </source>
</evidence>
<dbReference type="AlphaFoldDB" id="A0A923LXZ7"/>
<feature type="chain" id="PRO_5037220137" evidence="2">
    <location>
        <begin position="26"/>
        <end position="247"/>
    </location>
</feature>
<comment type="caution">
    <text evidence="4">The sequence shown here is derived from an EMBL/GenBank/DDBJ whole genome shotgun (WGS) entry which is preliminary data.</text>
</comment>
<feature type="domain" description="SLH" evidence="3">
    <location>
        <begin position="189"/>
        <end position="247"/>
    </location>
</feature>
<keyword evidence="1" id="KW-0677">Repeat</keyword>
<dbReference type="Proteomes" id="UP000606499">
    <property type="component" value="Unassembled WGS sequence"/>
</dbReference>
<evidence type="ECO:0000256" key="2">
    <source>
        <dbReference type="SAM" id="SignalP"/>
    </source>
</evidence>
<dbReference type="RefSeq" id="WP_147574263.1">
    <property type="nucleotide sequence ID" value="NZ_JACOPL010000010.1"/>
</dbReference>
<evidence type="ECO:0000313" key="5">
    <source>
        <dbReference type="Proteomes" id="UP000606499"/>
    </source>
</evidence>
<sequence>MTFKQVLSFFLTGATVLSMSATALAADTASDVAEDTGANTVVDGLETALPADVADTAWYAPAVHYVLEQGLMDLAAPVDAGFWPLHAVSRQAVADALYRDAKNRDEKLTAGAAGMGIREMADYADIGQDYYLAMTFCFDAGILTGDDEKRLRPGKTVSREEFAAMLTRYLGLLEENGLTETVPGDGMAVQEFTDASQISDWAADSVAFCLKNGLMNGNTDGSFAPQGNVLRAELAQVLRNIASDAGR</sequence>
<keyword evidence="2" id="KW-0732">Signal</keyword>
<protein>
    <submittedName>
        <fullName evidence="4">S-layer homology domain-containing protein</fullName>
    </submittedName>
</protein>
<feature type="domain" description="SLH" evidence="3">
    <location>
        <begin position="117"/>
        <end position="180"/>
    </location>
</feature>
<gene>
    <name evidence="4" type="ORF">H8S45_11195</name>
</gene>
<accession>A0A923LXZ7</accession>
<evidence type="ECO:0000256" key="1">
    <source>
        <dbReference type="ARBA" id="ARBA00022737"/>
    </source>
</evidence>
<proteinExistence type="predicted"/>
<feature type="signal peptide" evidence="2">
    <location>
        <begin position="1"/>
        <end position="25"/>
    </location>
</feature>
<dbReference type="InterPro" id="IPR001119">
    <property type="entry name" value="SLH_dom"/>
</dbReference>
<dbReference type="Pfam" id="PF00395">
    <property type="entry name" value="SLH"/>
    <property type="match status" value="2"/>
</dbReference>
<keyword evidence="5" id="KW-1185">Reference proteome</keyword>
<dbReference type="PROSITE" id="PS51272">
    <property type="entry name" value="SLH"/>
    <property type="match status" value="2"/>
</dbReference>
<organism evidence="4 5">
    <name type="scientific">Agathobaculum faecis</name>
    <dbReference type="NCBI Taxonomy" id="2763013"/>
    <lineage>
        <taxon>Bacteria</taxon>
        <taxon>Bacillati</taxon>
        <taxon>Bacillota</taxon>
        <taxon>Clostridia</taxon>
        <taxon>Eubacteriales</taxon>
        <taxon>Butyricicoccaceae</taxon>
        <taxon>Agathobaculum</taxon>
    </lineage>
</organism>
<evidence type="ECO:0000259" key="3">
    <source>
        <dbReference type="PROSITE" id="PS51272"/>
    </source>
</evidence>